<name>A0AAE1YDG2_9LAMI</name>
<evidence type="ECO:0000259" key="4">
    <source>
        <dbReference type="PROSITE" id="PS51485"/>
    </source>
</evidence>
<dbReference type="SUPFAM" id="SSF49503">
    <property type="entry name" value="Cupredoxins"/>
    <property type="match status" value="1"/>
</dbReference>
<dbReference type="EMBL" id="JACGWO010000005">
    <property type="protein sequence ID" value="KAK4427588.1"/>
    <property type="molecule type" value="Genomic_DNA"/>
</dbReference>
<dbReference type="PROSITE" id="PS51257">
    <property type="entry name" value="PROKAR_LIPOPROTEIN"/>
    <property type="match status" value="1"/>
</dbReference>
<evidence type="ECO:0000256" key="2">
    <source>
        <dbReference type="ARBA" id="ARBA00023180"/>
    </source>
</evidence>
<dbReference type="FunFam" id="2.60.40.420:FF:000034">
    <property type="entry name" value="Cupredoxin superfamily protein"/>
    <property type="match status" value="1"/>
</dbReference>
<dbReference type="GO" id="GO:0009055">
    <property type="term" value="F:electron transfer activity"/>
    <property type="evidence" value="ECO:0007669"/>
    <property type="project" value="InterPro"/>
</dbReference>
<dbReference type="Gene3D" id="2.60.40.420">
    <property type="entry name" value="Cupredoxins - blue copper proteins"/>
    <property type="match status" value="1"/>
</dbReference>
<dbReference type="PANTHER" id="PTHR33021:SF522">
    <property type="entry name" value="PHYTOCYANIN DOMAIN-CONTAINING PROTEIN"/>
    <property type="match status" value="1"/>
</dbReference>
<reference evidence="5" key="2">
    <citation type="journal article" date="2024" name="Plant">
        <title>Genomic evolution and insights into agronomic trait innovations of Sesamum species.</title>
        <authorList>
            <person name="Miao H."/>
            <person name="Wang L."/>
            <person name="Qu L."/>
            <person name="Liu H."/>
            <person name="Sun Y."/>
            <person name="Le M."/>
            <person name="Wang Q."/>
            <person name="Wei S."/>
            <person name="Zheng Y."/>
            <person name="Lin W."/>
            <person name="Duan Y."/>
            <person name="Cao H."/>
            <person name="Xiong S."/>
            <person name="Wang X."/>
            <person name="Wei L."/>
            <person name="Li C."/>
            <person name="Ma Q."/>
            <person name="Ju M."/>
            <person name="Zhao R."/>
            <person name="Li G."/>
            <person name="Mu C."/>
            <person name="Tian Q."/>
            <person name="Mei H."/>
            <person name="Zhang T."/>
            <person name="Gao T."/>
            <person name="Zhang H."/>
        </authorList>
    </citation>
    <scope>NUCLEOTIDE SEQUENCE</scope>
    <source>
        <strain evidence="5">3651</strain>
    </source>
</reference>
<keyword evidence="3" id="KW-0732">Signal</keyword>
<evidence type="ECO:0000313" key="5">
    <source>
        <dbReference type="EMBL" id="KAK4427588.1"/>
    </source>
</evidence>
<dbReference type="InterPro" id="IPR008972">
    <property type="entry name" value="Cupredoxin"/>
</dbReference>
<comment type="caution">
    <text evidence="5">The sequence shown here is derived from an EMBL/GenBank/DDBJ whole genome shotgun (WGS) entry which is preliminary data.</text>
</comment>
<keyword evidence="6" id="KW-1185">Reference proteome</keyword>
<dbReference type="InterPro" id="IPR003245">
    <property type="entry name" value="Phytocyanin_dom"/>
</dbReference>
<evidence type="ECO:0000256" key="1">
    <source>
        <dbReference type="ARBA" id="ARBA00023157"/>
    </source>
</evidence>
<evidence type="ECO:0000313" key="6">
    <source>
        <dbReference type="Proteomes" id="UP001293254"/>
    </source>
</evidence>
<protein>
    <submittedName>
        <fullName evidence="5">Blue copper protein</fullName>
    </submittedName>
</protein>
<feature type="signal peptide" evidence="3">
    <location>
        <begin position="1"/>
        <end position="23"/>
    </location>
</feature>
<dbReference type="InterPro" id="IPR039391">
    <property type="entry name" value="Phytocyanin-like"/>
</dbReference>
<organism evidence="5 6">
    <name type="scientific">Sesamum alatum</name>
    <dbReference type="NCBI Taxonomy" id="300844"/>
    <lineage>
        <taxon>Eukaryota</taxon>
        <taxon>Viridiplantae</taxon>
        <taxon>Streptophyta</taxon>
        <taxon>Embryophyta</taxon>
        <taxon>Tracheophyta</taxon>
        <taxon>Spermatophyta</taxon>
        <taxon>Magnoliopsida</taxon>
        <taxon>eudicotyledons</taxon>
        <taxon>Gunneridae</taxon>
        <taxon>Pentapetalae</taxon>
        <taxon>asterids</taxon>
        <taxon>lamiids</taxon>
        <taxon>Lamiales</taxon>
        <taxon>Pedaliaceae</taxon>
        <taxon>Sesamum</taxon>
    </lineage>
</organism>
<accession>A0AAE1YDG2</accession>
<reference evidence="5" key="1">
    <citation type="submission" date="2020-06" db="EMBL/GenBank/DDBJ databases">
        <authorList>
            <person name="Li T."/>
            <person name="Hu X."/>
            <person name="Zhang T."/>
            <person name="Song X."/>
            <person name="Zhang H."/>
            <person name="Dai N."/>
            <person name="Sheng W."/>
            <person name="Hou X."/>
            <person name="Wei L."/>
        </authorList>
    </citation>
    <scope>NUCLEOTIDE SEQUENCE</scope>
    <source>
        <strain evidence="5">3651</strain>
        <tissue evidence="5">Leaf</tissue>
    </source>
</reference>
<dbReference type="GO" id="GO:0005886">
    <property type="term" value="C:plasma membrane"/>
    <property type="evidence" value="ECO:0007669"/>
    <property type="project" value="TreeGrafter"/>
</dbReference>
<feature type="domain" description="Phytocyanin" evidence="4">
    <location>
        <begin position="24"/>
        <end position="129"/>
    </location>
</feature>
<evidence type="ECO:0000256" key="3">
    <source>
        <dbReference type="SAM" id="SignalP"/>
    </source>
</evidence>
<dbReference type="PROSITE" id="PS51485">
    <property type="entry name" value="PHYTOCYANIN"/>
    <property type="match status" value="1"/>
</dbReference>
<keyword evidence="1" id="KW-1015">Disulfide bond</keyword>
<dbReference type="AlphaFoldDB" id="A0AAE1YDG2"/>
<keyword evidence="2" id="KW-0325">Glycoprotein</keyword>
<feature type="chain" id="PRO_5042124586" evidence="3">
    <location>
        <begin position="24"/>
        <end position="155"/>
    </location>
</feature>
<gene>
    <name evidence="5" type="ORF">Salat_1527700</name>
</gene>
<dbReference type="PANTHER" id="PTHR33021">
    <property type="entry name" value="BLUE COPPER PROTEIN"/>
    <property type="match status" value="1"/>
</dbReference>
<proteinExistence type="predicted"/>
<sequence length="155" mass="16375">MADKLALIGWLMAAATLFAGCAAETYTVGDDLGWTIPPLGAVAYRTWAAKEDFDLGDNIVFRWSGTHDVVQVTKEGYDNCTATNSTTLSPIQTTSPSTFTLNSTAPHYFICTVDNHCRLGQKLTVQTEASAAAGPVLKTGALSALLLAVAAFISL</sequence>
<dbReference type="Pfam" id="PF02298">
    <property type="entry name" value="Cu_bind_like"/>
    <property type="match status" value="1"/>
</dbReference>
<dbReference type="Proteomes" id="UP001293254">
    <property type="component" value="Unassembled WGS sequence"/>
</dbReference>